<evidence type="ECO:0000313" key="7">
    <source>
        <dbReference type="EMBL" id="MPN10491.1"/>
    </source>
</evidence>
<comment type="pathway">
    <text evidence="1">Carbohydrate degradation; glycolysis; pyruvate from D-glyceraldehyde 3-phosphate: step 4/5.</text>
</comment>
<dbReference type="GO" id="GO:0000015">
    <property type="term" value="C:phosphopyruvate hydratase complex"/>
    <property type="evidence" value="ECO:0007669"/>
    <property type="project" value="InterPro"/>
</dbReference>
<protein>
    <recommendedName>
        <fullName evidence="3">phosphopyruvate hydratase</fullName>
        <ecNumber evidence="3">4.2.1.11</ecNumber>
    </recommendedName>
</protein>
<name>A0A645F861_9ZZZZ</name>
<dbReference type="GO" id="GO:0006096">
    <property type="term" value="P:glycolytic process"/>
    <property type="evidence" value="ECO:0007669"/>
    <property type="project" value="UniProtKB-UniPathway"/>
</dbReference>
<proteinExistence type="inferred from homology"/>
<evidence type="ECO:0000256" key="1">
    <source>
        <dbReference type="ARBA" id="ARBA00005031"/>
    </source>
</evidence>
<accession>A0A645F861</accession>
<comment type="similarity">
    <text evidence="2">Belongs to the enolase family.</text>
</comment>
<dbReference type="GO" id="GO:0004634">
    <property type="term" value="F:phosphopyruvate hydratase activity"/>
    <property type="evidence" value="ECO:0007669"/>
    <property type="project" value="UniProtKB-EC"/>
</dbReference>
<dbReference type="InterPro" id="IPR020810">
    <property type="entry name" value="Enolase_C"/>
</dbReference>
<dbReference type="Pfam" id="PF00113">
    <property type="entry name" value="Enolase_C"/>
    <property type="match status" value="1"/>
</dbReference>
<dbReference type="AlphaFoldDB" id="A0A645F861"/>
<dbReference type="PANTHER" id="PTHR11902:SF1">
    <property type="entry name" value="ENOLASE"/>
    <property type="match status" value="1"/>
</dbReference>
<evidence type="ECO:0000256" key="2">
    <source>
        <dbReference type="ARBA" id="ARBA00009604"/>
    </source>
</evidence>
<keyword evidence="4" id="KW-0324">Glycolysis</keyword>
<dbReference type="InterPro" id="IPR036849">
    <property type="entry name" value="Enolase-like_C_sf"/>
</dbReference>
<keyword evidence="5 7" id="KW-0456">Lyase</keyword>
<dbReference type="UniPathway" id="UPA00109">
    <property type="reaction ID" value="UER00187"/>
</dbReference>
<dbReference type="Gene3D" id="3.20.20.120">
    <property type="entry name" value="Enolase-like C-terminal domain"/>
    <property type="match status" value="1"/>
</dbReference>
<dbReference type="PANTHER" id="PTHR11902">
    <property type="entry name" value="ENOLASE"/>
    <property type="match status" value="1"/>
</dbReference>
<dbReference type="EMBL" id="VSSQ01056650">
    <property type="protein sequence ID" value="MPN10491.1"/>
    <property type="molecule type" value="Genomic_DNA"/>
</dbReference>
<dbReference type="SUPFAM" id="SSF51604">
    <property type="entry name" value="Enolase C-terminal domain-like"/>
    <property type="match status" value="1"/>
</dbReference>
<evidence type="ECO:0000259" key="6">
    <source>
        <dbReference type="Pfam" id="PF00113"/>
    </source>
</evidence>
<comment type="caution">
    <text evidence="7">The sequence shown here is derived from an EMBL/GenBank/DDBJ whole genome shotgun (WGS) entry which is preliminary data.</text>
</comment>
<evidence type="ECO:0000256" key="5">
    <source>
        <dbReference type="ARBA" id="ARBA00023239"/>
    </source>
</evidence>
<dbReference type="InterPro" id="IPR000941">
    <property type="entry name" value="Enolase"/>
</dbReference>
<evidence type="ECO:0000256" key="3">
    <source>
        <dbReference type="ARBA" id="ARBA00012058"/>
    </source>
</evidence>
<organism evidence="7">
    <name type="scientific">bioreactor metagenome</name>
    <dbReference type="NCBI Taxonomy" id="1076179"/>
    <lineage>
        <taxon>unclassified sequences</taxon>
        <taxon>metagenomes</taxon>
        <taxon>ecological metagenomes</taxon>
    </lineage>
</organism>
<evidence type="ECO:0000256" key="4">
    <source>
        <dbReference type="ARBA" id="ARBA00023152"/>
    </source>
</evidence>
<reference evidence="7" key="1">
    <citation type="submission" date="2019-08" db="EMBL/GenBank/DDBJ databases">
        <authorList>
            <person name="Kucharzyk K."/>
            <person name="Murdoch R.W."/>
            <person name="Higgins S."/>
            <person name="Loffler F."/>
        </authorList>
    </citation>
    <scope>NUCLEOTIDE SEQUENCE</scope>
</reference>
<feature type="domain" description="Enolase C-terminal TIM barrel" evidence="6">
    <location>
        <begin position="6"/>
        <end position="87"/>
    </location>
</feature>
<dbReference type="EC" id="4.2.1.11" evidence="3"/>
<gene>
    <name evidence="7" type="primary">eno_49</name>
    <name evidence="7" type="ORF">SDC9_157786</name>
</gene>
<dbReference type="GO" id="GO:0000287">
    <property type="term" value="F:magnesium ion binding"/>
    <property type="evidence" value="ECO:0007669"/>
    <property type="project" value="InterPro"/>
</dbReference>
<sequence length="99" mass="10423">MQAVHGFVLKPNQIGTLSEALETFDYAASHNMIAIPSGRSGGVIGDVVMDLAVGLHIAFIKNGAPRSGERIDKLNFLMRASDLLGGAQISDISKLVKCG</sequence>